<dbReference type="InterPro" id="IPR013087">
    <property type="entry name" value="Znf_C2H2_type"/>
</dbReference>
<dbReference type="EnsemblMetazoa" id="XM_016800679.2">
    <property type="protein sequence ID" value="XP_016656168.1"/>
    <property type="gene ID" value="LOC100573502"/>
</dbReference>
<dbReference type="Proteomes" id="UP000007819">
    <property type="component" value="Chromosome A2"/>
</dbReference>
<protein>
    <recommendedName>
        <fullName evidence="1">C2H2-type domain-containing protein</fullName>
    </recommendedName>
</protein>
<name>A0A8R2H594_ACYPI</name>
<dbReference type="RefSeq" id="XP_016656168.1">
    <property type="nucleotide sequence ID" value="XM_016800679.2"/>
</dbReference>
<evidence type="ECO:0000313" key="2">
    <source>
        <dbReference type="EnsemblMetazoa" id="XP_016656168.1"/>
    </source>
</evidence>
<dbReference type="OrthoDB" id="2278636at2759"/>
<dbReference type="KEGG" id="api:100573502"/>
<keyword evidence="3" id="KW-1185">Reference proteome</keyword>
<dbReference type="Gene3D" id="3.30.160.60">
    <property type="entry name" value="Classic Zinc Finger"/>
    <property type="match status" value="1"/>
</dbReference>
<feature type="domain" description="C2H2-type" evidence="1">
    <location>
        <begin position="13"/>
        <end position="32"/>
    </location>
</feature>
<sequence length="120" mass="14318">MEEFGSSNMEELKCMVCNKYFSYKRTLKRHLITCGSKESKNLNSVKCPDLYCNNSFTNKKMLKLHIQWQTIVWSYKMNKKHLQLFMISKNGNQNWKITIYVFMRYKTVGQNKKHCVSVLS</sequence>
<organism evidence="2 3">
    <name type="scientific">Acyrthosiphon pisum</name>
    <name type="common">Pea aphid</name>
    <dbReference type="NCBI Taxonomy" id="7029"/>
    <lineage>
        <taxon>Eukaryota</taxon>
        <taxon>Metazoa</taxon>
        <taxon>Ecdysozoa</taxon>
        <taxon>Arthropoda</taxon>
        <taxon>Hexapoda</taxon>
        <taxon>Insecta</taxon>
        <taxon>Pterygota</taxon>
        <taxon>Neoptera</taxon>
        <taxon>Paraneoptera</taxon>
        <taxon>Hemiptera</taxon>
        <taxon>Sternorrhyncha</taxon>
        <taxon>Aphidomorpha</taxon>
        <taxon>Aphidoidea</taxon>
        <taxon>Aphididae</taxon>
        <taxon>Macrosiphini</taxon>
        <taxon>Acyrthosiphon</taxon>
    </lineage>
</organism>
<reference evidence="2" key="2">
    <citation type="submission" date="2022-06" db="UniProtKB">
        <authorList>
            <consortium name="EnsemblMetazoa"/>
        </authorList>
    </citation>
    <scope>IDENTIFICATION</scope>
</reference>
<dbReference type="Pfam" id="PF00096">
    <property type="entry name" value="zf-C2H2"/>
    <property type="match status" value="2"/>
</dbReference>
<accession>A0A8R2H594</accession>
<dbReference type="AlphaFoldDB" id="A0A8R2H594"/>
<feature type="domain" description="C2H2-type" evidence="1">
    <location>
        <begin position="46"/>
        <end position="67"/>
    </location>
</feature>
<reference evidence="3" key="1">
    <citation type="submission" date="2010-06" db="EMBL/GenBank/DDBJ databases">
        <authorList>
            <person name="Jiang H."/>
            <person name="Abraham K."/>
            <person name="Ali S."/>
            <person name="Alsbrooks S.L."/>
            <person name="Anim B.N."/>
            <person name="Anosike U.S."/>
            <person name="Attaway T."/>
            <person name="Bandaranaike D.P."/>
            <person name="Battles P.K."/>
            <person name="Bell S.N."/>
            <person name="Bell A.V."/>
            <person name="Beltran B."/>
            <person name="Bickham C."/>
            <person name="Bustamante Y."/>
            <person name="Caleb T."/>
            <person name="Canada A."/>
            <person name="Cardenas V."/>
            <person name="Carter K."/>
            <person name="Chacko J."/>
            <person name="Chandrabose M.N."/>
            <person name="Chavez D."/>
            <person name="Chavez A."/>
            <person name="Chen L."/>
            <person name="Chu H.-S."/>
            <person name="Claassen K.J."/>
            <person name="Cockrell R."/>
            <person name="Collins M."/>
            <person name="Cooper J.A."/>
            <person name="Cree A."/>
            <person name="Curry S.M."/>
            <person name="Da Y."/>
            <person name="Dao M.D."/>
            <person name="Das B."/>
            <person name="Davila M.-L."/>
            <person name="Davy-Carroll L."/>
            <person name="Denson S."/>
            <person name="Dinh H."/>
            <person name="Ebong V.E."/>
            <person name="Edwards J.R."/>
            <person name="Egan A."/>
            <person name="El-Daye J."/>
            <person name="Escobedo L."/>
            <person name="Fernandez S."/>
            <person name="Fernando P.R."/>
            <person name="Flagg N."/>
            <person name="Forbes L.D."/>
            <person name="Fowler R.G."/>
            <person name="Fu Q."/>
            <person name="Gabisi R.A."/>
            <person name="Ganer J."/>
            <person name="Garbino Pronczuk A."/>
            <person name="Garcia R.M."/>
            <person name="Garner T."/>
            <person name="Garrett T.E."/>
            <person name="Gonzalez D.A."/>
            <person name="Hamid H."/>
            <person name="Hawkins E.S."/>
            <person name="Hirani K."/>
            <person name="Hogues M.E."/>
            <person name="Hollins B."/>
            <person name="Hsiao C.-H."/>
            <person name="Jabil R."/>
            <person name="James M.L."/>
            <person name="Jhangiani S.N."/>
            <person name="Johnson B."/>
            <person name="Johnson Q."/>
            <person name="Joshi V."/>
            <person name="Kalu J.B."/>
            <person name="Kam C."/>
            <person name="Kashfia A."/>
            <person name="Keebler J."/>
            <person name="Kisamo H."/>
            <person name="Kovar C.L."/>
            <person name="Lago L.A."/>
            <person name="Lai C.-Y."/>
            <person name="Laidlaw J."/>
            <person name="Lara F."/>
            <person name="Le T.-K."/>
            <person name="Lee S.L."/>
            <person name="Legall F.H."/>
            <person name="Lemon S.J."/>
            <person name="Lewis L.R."/>
            <person name="Li B."/>
            <person name="Liu Y."/>
            <person name="Liu Y.-S."/>
            <person name="Lopez J."/>
            <person name="Lozado R.J."/>
            <person name="Lu J."/>
            <person name="Madu R.C."/>
            <person name="Maheshwari M."/>
            <person name="Maheshwari R."/>
            <person name="Malloy K."/>
            <person name="Martinez E."/>
            <person name="Mathew T."/>
            <person name="Mercado I.C."/>
            <person name="Mercado C."/>
            <person name="Meyer B."/>
            <person name="Montgomery K."/>
            <person name="Morgan M.B."/>
            <person name="Munidasa M."/>
            <person name="Nazareth L.V."/>
            <person name="Nelson J."/>
            <person name="Ng B.M."/>
            <person name="Nguyen N.B."/>
            <person name="Nguyen P.Q."/>
            <person name="Nguyen T."/>
            <person name="Obregon M."/>
            <person name="Okwuonu G.O."/>
            <person name="Onwere C.G."/>
            <person name="Orozco G."/>
            <person name="Parra A."/>
            <person name="Patel S."/>
            <person name="Patil S."/>
            <person name="Perez A."/>
            <person name="Perez Y."/>
            <person name="Pham C."/>
            <person name="Primus E.L."/>
            <person name="Pu L.-L."/>
            <person name="Puazo M."/>
            <person name="Qin X."/>
            <person name="Quiroz J.B."/>
            <person name="Reese J."/>
            <person name="Richards S."/>
            <person name="Rives C.M."/>
            <person name="Robberts R."/>
            <person name="Ruiz S.J."/>
            <person name="Ruiz M.J."/>
            <person name="Santibanez J."/>
            <person name="Schneider B.W."/>
            <person name="Sisson I."/>
            <person name="Smith M."/>
            <person name="Sodergren E."/>
            <person name="Song X.-Z."/>
            <person name="Song B.B."/>
            <person name="Summersgill H."/>
            <person name="Thelus R."/>
            <person name="Thornton R.D."/>
            <person name="Trejos Z.Y."/>
            <person name="Usmani K."/>
            <person name="Vattathil S."/>
            <person name="Villasana D."/>
            <person name="Walker D.L."/>
            <person name="Wang S."/>
            <person name="Wang K."/>
            <person name="White C.S."/>
            <person name="Williams A.C."/>
            <person name="Williamson J."/>
            <person name="Wilson K."/>
            <person name="Woghiren I.O."/>
            <person name="Woodworth J.R."/>
            <person name="Worley K.C."/>
            <person name="Wright R.A."/>
            <person name="Wu W."/>
            <person name="Young L."/>
            <person name="Zhang L."/>
            <person name="Zhang J."/>
            <person name="Zhu Y."/>
            <person name="Muzny D.M."/>
            <person name="Weinstock G."/>
            <person name="Gibbs R.A."/>
        </authorList>
    </citation>
    <scope>NUCLEOTIDE SEQUENCE [LARGE SCALE GENOMIC DNA]</scope>
    <source>
        <strain evidence="3">LSR1</strain>
    </source>
</reference>
<evidence type="ECO:0000259" key="1">
    <source>
        <dbReference type="Pfam" id="PF00096"/>
    </source>
</evidence>
<proteinExistence type="predicted"/>
<evidence type="ECO:0000313" key="3">
    <source>
        <dbReference type="Proteomes" id="UP000007819"/>
    </source>
</evidence>
<dbReference type="GeneID" id="100573502"/>